<evidence type="ECO:0000313" key="4">
    <source>
        <dbReference type="EMBL" id="TWT81372.1"/>
    </source>
</evidence>
<dbReference type="GO" id="GO:0016887">
    <property type="term" value="F:ATP hydrolysis activity"/>
    <property type="evidence" value="ECO:0007669"/>
    <property type="project" value="InterPro"/>
</dbReference>
<dbReference type="InterPro" id="IPR003593">
    <property type="entry name" value="AAA+_ATPase"/>
</dbReference>
<dbReference type="RefSeq" id="WP_419194270.1">
    <property type="nucleotide sequence ID" value="NZ_SJPJ01000001.1"/>
</dbReference>
<gene>
    <name evidence="4" type="ORF">CA13_28240</name>
</gene>
<feature type="domain" description="ABC transporter" evidence="3">
    <location>
        <begin position="5"/>
        <end position="229"/>
    </location>
</feature>
<dbReference type="GO" id="GO:0005886">
    <property type="term" value="C:plasma membrane"/>
    <property type="evidence" value="ECO:0007669"/>
    <property type="project" value="TreeGrafter"/>
</dbReference>
<dbReference type="Gene3D" id="3.40.50.300">
    <property type="entry name" value="P-loop containing nucleotide triphosphate hydrolases"/>
    <property type="match status" value="1"/>
</dbReference>
<dbReference type="SMART" id="SM00382">
    <property type="entry name" value="AAA"/>
    <property type="match status" value="1"/>
</dbReference>
<dbReference type="InterPro" id="IPR017871">
    <property type="entry name" value="ABC_transporter-like_CS"/>
</dbReference>
<keyword evidence="2 4" id="KW-0067">ATP-binding</keyword>
<keyword evidence="1" id="KW-0547">Nucleotide-binding</keyword>
<evidence type="ECO:0000313" key="5">
    <source>
        <dbReference type="Proteomes" id="UP000315010"/>
    </source>
</evidence>
<dbReference type="PROSITE" id="PS50893">
    <property type="entry name" value="ABC_TRANSPORTER_2"/>
    <property type="match status" value="1"/>
</dbReference>
<protein>
    <submittedName>
        <fullName evidence="4">Putative ABC transporter ATP-binding protein</fullName>
    </submittedName>
</protein>
<dbReference type="SUPFAM" id="SSF52540">
    <property type="entry name" value="P-loop containing nucleoside triphosphate hydrolases"/>
    <property type="match status" value="1"/>
</dbReference>
<dbReference type="InterPro" id="IPR027417">
    <property type="entry name" value="P-loop_NTPase"/>
</dbReference>
<evidence type="ECO:0000256" key="2">
    <source>
        <dbReference type="ARBA" id="ARBA00022840"/>
    </source>
</evidence>
<dbReference type="Proteomes" id="UP000315010">
    <property type="component" value="Unassembled WGS sequence"/>
</dbReference>
<dbReference type="InterPro" id="IPR003439">
    <property type="entry name" value="ABC_transporter-like_ATP-bd"/>
</dbReference>
<dbReference type="InterPro" id="IPR015854">
    <property type="entry name" value="ABC_transpr_LolD-like"/>
</dbReference>
<reference evidence="4 5" key="1">
    <citation type="submission" date="2019-02" db="EMBL/GenBank/DDBJ databases">
        <title>Deep-cultivation of Planctomycetes and their phenomic and genomic characterization uncovers novel biology.</title>
        <authorList>
            <person name="Wiegand S."/>
            <person name="Jogler M."/>
            <person name="Boedeker C."/>
            <person name="Pinto D."/>
            <person name="Vollmers J."/>
            <person name="Rivas-Marin E."/>
            <person name="Kohn T."/>
            <person name="Peeters S.H."/>
            <person name="Heuer A."/>
            <person name="Rast P."/>
            <person name="Oberbeckmann S."/>
            <person name="Bunk B."/>
            <person name="Jeske O."/>
            <person name="Meyerdierks A."/>
            <person name="Storesund J.E."/>
            <person name="Kallscheuer N."/>
            <person name="Luecker S."/>
            <person name="Lage O.M."/>
            <person name="Pohl T."/>
            <person name="Merkel B.J."/>
            <person name="Hornburger P."/>
            <person name="Mueller R.-W."/>
            <person name="Bruemmer F."/>
            <person name="Labrenz M."/>
            <person name="Spormann A.M."/>
            <person name="Op Den Camp H."/>
            <person name="Overmann J."/>
            <person name="Amann R."/>
            <person name="Jetten M.S.M."/>
            <person name="Mascher T."/>
            <person name="Medema M.H."/>
            <person name="Devos D.P."/>
            <person name="Kaster A.-K."/>
            <person name="Ovreas L."/>
            <person name="Rohde M."/>
            <person name="Galperin M.Y."/>
            <person name="Jogler C."/>
        </authorList>
    </citation>
    <scope>NUCLEOTIDE SEQUENCE [LARGE SCALE GENOMIC DNA]</scope>
    <source>
        <strain evidence="4 5">CA13</strain>
    </source>
</reference>
<comment type="caution">
    <text evidence="4">The sequence shown here is derived from an EMBL/GenBank/DDBJ whole genome shotgun (WGS) entry which is preliminary data.</text>
</comment>
<dbReference type="AlphaFoldDB" id="A0A5C5Z1W1"/>
<proteinExistence type="predicted"/>
<dbReference type="PANTHER" id="PTHR24220">
    <property type="entry name" value="IMPORT ATP-BINDING PROTEIN"/>
    <property type="match status" value="1"/>
</dbReference>
<evidence type="ECO:0000256" key="1">
    <source>
        <dbReference type="ARBA" id="ARBA00022741"/>
    </source>
</evidence>
<dbReference type="PROSITE" id="PS00211">
    <property type="entry name" value="ABC_TRANSPORTER_1"/>
    <property type="match status" value="1"/>
</dbReference>
<evidence type="ECO:0000259" key="3">
    <source>
        <dbReference type="PROSITE" id="PS50893"/>
    </source>
</evidence>
<dbReference type="PANTHER" id="PTHR24220:SF659">
    <property type="entry name" value="TRANSPORTER, PUTATIVE-RELATED"/>
    <property type="match status" value="1"/>
</dbReference>
<organism evidence="4 5">
    <name type="scientific">Novipirellula herctigrandis</name>
    <dbReference type="NCBI Taxonomy" id="2527986"/>
    <lineage>
        <taxon>Bacteria</taxon>
        <taxon>Pseudomonadati</taxon>
        <taxon>Planctomycetota</taxon>
        <taxon>Planctomycetia</taxon>
        <taxon>Pirellulales</taxon>
        <taxon>Pirellulaceae</taxon>
        <taxon>Novipirellula</taxon>
    </lineage>
</organism>
<dbReference type="EMBL" id="SJPJ01000001">
    <property type="protein sequence ID" value="TWT81372.1"/>
    <property type="molecule type" value="Genomic_DNA"/>
</dbReference>
<sequence length="230" mass="25244">MSDIIEINDLHFAFAGTTFRLQVDELRVSLGETVAFIGSSGSGKTTLLHLLAGIRTPESGSVTVVGRDVSGLATASSRDHRVCNIGLVFQEFELLEHLSVLDNILLPYRISAALKLTREIVDRAQQLAESVDINDKLGRYPGRLSQGERQRVAVCRALLTEPPLVLADEPTGNLDPGNKWKVVDALIDDAKRRQSTLVTVTHDHELLDRFDRVIDFSSFHASSQTAEVAT</sequence>
<accession>A0A5C5Z1W1</accession>
<keyword evidence="5" id="KW-1185">Reference proteome</keyword>
<dbReference type="GO" id="GO:0022857">
    <property type="term" value="F:transmembrane transporter activity"/>
    <property type="evidence" value="ECO:0007669"/>
    <property type="project" value="TreeGrafter"/>
</dbReference>
<dbReference type="Pfam" id="PF00005">
    <property type="entry name" value="ABC_tran"/>
    <property type="match status" value="1"/>
</dbReference>
<dbReference type="GO" id="GO:0005524">
    <property type="term" value="F:ATP binding"/>
    <property type="evidence" value="ECO:0007669"/>
    <property type="project" value="UniProtKB-KW"/>
</dbReference>
<name>A0A5C5Z1W1_9BACT</name>